<reference evidence="1" key="1">
    <citation type="submission" date="2023-06" db="EMBL/GenBank/DDBJ databases">
        <authorList>
            <person name="Kurt Z."/>
        </authorList>
    </citation>
    <scope>NUCLEOTIDE SEQUENCE</scope>
</reference>
<evidence type="ECO:0000313" key="2">
    <source>
        <dbReference type="EMBL" id="CAL6053326.1"/>
    </source>
</evidence>
<protein>
    <submittedName>
        <fullName evidence="2">Hypothetical_protein</fullName>
    </submittedName>
</protein>
<sequence length="150" mass="17680">MLINLLYNGNLCKLDQETRNLIKFSEYFWGEIGTPSIYKQNRRSAELRLRQRRLATLDVQGLPPLRRSIPQRGPSTPGRLGEKWSVVTKSSQNMLNESIYFCSLFIVPGQAGHFYFWKRCFQPKWKTKSDTRNIPNWARFALTYRHPGHF</sequence>
<dbReference type="EMBL" id="CAXDID020000196">
    <property type="protein sequence ID" value="CAL6053326.1"/>
    <property type="molecule type" value="Genomic_DNA"/>
</dbReference>
<reference evidence="2 3" key="2">
    <citation type="submission" date="2024-07" db="EMBL/GenBank/DDBJ databases">
        <authorList>
            <person name="Akdeniz Z."/>
        </authorList>
    </citation>
    <scope>NUCLEOTIDE SEQUENCE [LARGE SCALE GENOMIC DNA]</scope>
</reference>
<evidence type="ECO:0000313" key="1">
    <source>
        <dbReference type="EMBL" id="CAI9932786.1"/>
    </source>
</evidence>
<organism evidence="1">
    <name type="scientific">Hexamita inflata</name>
    <dbReference type="NCBI Taxonomy" id="28002"/>
    <lineage>
        <taxon>Eukaryota</taxon>
        <taxon>Metamonada</taxon>
        <taxon>Diplomonadida</taxon>
        <taxon>Hexamitidae</taxon>
        <taxon>Hexamitinae</taxon>
        <taxon>Hexamita</taxon>
    </lineage>
</organism>
<accession>A0AA86TY51</accession>
<dbReference type="AlphaFoldDB" id="A0AA86TY51"/>
<evidence type="ECO:0000313" key="3">
    <source>
        <dbReference type="Proteomes" id="UP001642409"/>
    </source>
</evidence>
<gene>
    <name evidence="1" type="ORF">HINF_LOCUS20431</name>
    <name evidence="2" type="ORF">HINF_LOCUS45280</name>
</gene>
<name>A0AA86TY51_9EUKA</name>
<dbReference type="EMBL" id="CATOUU010000526">
    <property type="protein sequence ID" value="CAI9932786.1"/>
    <property type="molecule type" value="Genomic_DNA"/>
</dbReference>
<comment type="caution">
    <text evidence="1">The sequence shown here is derived from an EMBL/GenBank/DDBJ whole genome shotgun (WGS) entry which is preliminary data.</text>
</comment>
<proteinExistence type="predicted"/>
<dbReference type="Proteomes" id="UP001642409">
    <property type="component" value="Unassembled WGS sequence"/>
</dbReference>
<keyword evidence="3" id="KW-1185">Reference proteome</keyword>